<dbReference type="RefSeq" id="WP_185128017.1">
    <property type="nucleotide sequence ID" value="NZ_JACJVO010000007.1"/>
</dbReference>
<gene>
    <name evidence="3" type="ORF">H7C18_05490</name>
</gene>
<sequence>MSGGLRERLLRLKGQAKGEEAGSGEHGSGSAATAGRDDSAAGKPESRDYRDNTERQEPDLHPAFGMLGVRQMENEHGSFLLRRIDYPFDYRHGLYELGELVGYAPALEPVAARQNKTGRPQDGHPDAIRAERLIFLDTETTGLGVGAGNVPFMIGFAVVEPEWRRISVEQTLIRHPGEEKAMLHYLLGRMAGRTHLVTYNGRTFDWPVLANRFILNGWRRSGVEPGHLDFLHPSRALWRNTLASCRLSRIEEDRLGVERSEDVPGSLAPELYVRFLSDGDAGHLDGVYRHNERDVLTLVTLATHFGALLSGEEEDDPRADELPEGAEELYRTAAWLDKHGMRRRAERLFAALAARDDAAAARWWLPAGLRYKRLGQWEQAVRFWERSAEQAELAAIPPVDAHVELAMFYEHREKNPAAALRYAEAALELALRRPASAREREERDALRRRVERLRRKAGRL</sequence>
<dbReference type="InterPro" id="IPR011990">
    <property type="entry name" value="TPR-like_helical_dom_sf"/>
</dbReference>
<dbReference type="SUPFAM" id="SSF48452">
    <property type="entry name" value="TPR-like"/>
    <property type="match status" value="1"/>
</dbReference>
<feature type="compositionally biased region" description="Basic and acidic residues" evidence="1">
    <location>
        <begin position="1"/>
        <end position="20"/>
    </location>
</feature>
<dbReference type="PANTHER" id="PTHR38462:SF1">
    <property type="entry name" value="YPRB RIBONUCLEASE H-LIKE DOMAIN-CONTAINING PROTEIN"/>
    <property type="match status" value="1"/>
</dbReference>
<evidence type="ECO:0000259" key="2">
    <source>
        <dbReference type="Pfam" id="PF13482"/>
    </source>
</evidence>
<dbReference type="PANTHER" id="PTHR38462">
    <property type="entry name" value="EXONUCLEASE-LIKE PROTEIN"/>
    <property type="match status" value="1"/>
</dbReference>
<dbReference type="InterPro" id="IPR038720">
    <property type="entry name" value="YprB_RNase_H-like_dom"/>
</dbReference>
<dbReference type="SUPFAM" id="SSF53098">
    <property type="entry name" value="Ribonuclease H-like"/>
    <property type="match status" value="1"/>
</dbReference>
<feature type="compositionally biased region" description="Basic and acidic residues" evidence="1">
    <location>
        <begin position="35"/>
        <end position="60"/>
    </location>
</feature>
<feature type="domain" description="YprB ribonuclease H-like" evidence="2">
    <location>
        <begin position="134"/>
        <end position="304"/>
    </location>
</feature>
<dbReference type="Gene3D" id="1.25.40.10">
    <property type="entry name" value="Tetratricopeptide repeat domain"/>
    <property type="match status" value="1"/>
</dbReference>
<dbReference type="Proteomes" id="UP000564644">
    <property type="component" value="Unassembled WGS sequence"/>
</dbReference>
<dbReference type="GO" id="GO:0003676">
    <property type="term" value="F:nucleic acid binding"/>
    <property type="evidence" value="ECO:0007669"/>
    <property type="project" value="InterPro"/>
</dbReference>
<dbReference type="InterPro" id="IPR036397">
    <property type="entry name" value="RNaseH_sf"/>
</dbReference>
<dbReference type="Gene3D" id="3.30.420.10">
    <property type="entry name" value="Ribonuclease H-like superfamily/Ribonuclease H"/>
    <property type="match status" value="1"/>
</dbReference>
<evidence type="ECO:0000313" key="4">
    <source>
        <dbReference type="Proteomes" id="UP000564644"/>
    </source>
</evidence>
<dbReference type="Pfam" id="PF13482">
    <property type="entry name" value="RNase_H_2"/>
    <property type="match status" value="1"/>
</dbReference>
<comment type="caution">
    <text evidence="3">The sequence shown here is derived from an EMBL/GenBank/DDBJ whole genome shotgun (WGS) entry which is preliminary data.</text>
</comment>
<name>A0A7X0SI27_9BACL</name>
<dbReference type="AlphaFoldDB" id="A0A7X0SI27"/>
<evidence type="ECO:0000313" key="3">
    <source>
        <dbReference type="EMBL" id="MBB6730347.1"/>
    </source>
</evidence>
<evidence type="ECO:0000256" key="1">
    <source>
        <dbReference type="SAM" id="MobiDB-lite"/>
    </source>
</evidence>
<keyword evidence="4" id="KW-1185">Reference proteome</keyword>
<dbReference type="EMBL" id="JACJVO010000007">
    <property type="protein sequence ID" value="MBB6730347.1"/>
    <property type="molecule type" value="Genomic_DNA"/>
</dbReference>
<protein>
    <submittedName>
        <fullName evidence="3">Ribonuclease H-like domain-containing protein</fullName>
    </submittedName>
</protein>
<organism evidence="3 4">
    <name type="scientific">Cohnella zeiphila</name>
    <dbReference type="NCBI Taxonomy" id="2761120"/>
    <lineage>
        <taxon>Bacteria</taxon>
        <taxon>Bacillati</taxon>
        <taxon>Bacillota</taxon>
        <taxon>Bacilli</taxon>
        <taxon>Bacillales</taxon>
        <taxon>Paenibacillaceae</taxon>
        <taxon>Cohnella</taxon>
    </lineage>
</organism>
<feature type="region of interest" description="Disordered" evidence="1">
    <location>
        <begin position="1"/>
        <end position="65"/>
    </location>
</feature>
<dbReference type="InterPro" id="IPR012337">
    <property type="entry name" value="RNaseH-like_sf"/>
</dbReference>
<reference evidence="3 4" key="1">
    <citation type="submission" date="2020-08" db="EMBL/GenBank/DDBJ databases">
        <title>Cohnella phylogeny.</title>
        <authorList>
            <person name="Dunlap C."/>
        </authorList>
    </citation>
    <scope>NUCLEOTIDE SEQUENCE [LARGE SCALE GENOMIC DNA]</scope>
    <source>
        <strain evidence="3 4">CBP 2801</strain>
    </source>
</reference>
<accession>A0A7X0SI27</accession>
<proteinExistence type="predicted"/>